<protein>
    <recommendedName>
        <fullName evidence="3">Tip attachment protein J domain-containing protein</fullName>
    </recommendedName>
</protein>
<proteinExistence type="predicted"/>
<accession>A0ABY7LUS0</accession>
<name>A0ABY7LUS0_9BACT</name>
<evidence type="ECO:0000313" key="2">
    <source>
        <dbReference type="Proteomes" id="UP001211005"/>
    </source>
</evidence>
<dbReference type="Proteomes" id="UP001211005">
    <property type="component" value="Chromosome"/>
</dbReference>
<reference evidence="1 2" key="1">
    <citation type="submission" date="2022-12" db="EMBL/GenBank/DDBJ databases">
        <title>Hymenobacter canadensis sp. nov. isolated from lake water of the Cambridge Bay, Canada.</title>
        <authorList>
            <person name="Kim W.H."/>
            <person name="Lee Y.M."/>
        </authorList>
    </citation>
    <scope>NUCLEOTIDE SEQUENCE [LARGE SCALE GENOMIC DNA]</scope>
    <source>
        <strain evidence="1 2">PAMC 29467</strain>
    </source>
</reference>
<dbReference type="RefSeq" id="WP_269561206.1">
    <property type="nucleotide sequence ID" value="NZ_CP114767.1"/>
</dbReference>
<organism evidence="1 2">
    <name type="scientific">Hymenobacter canadensis</name>
    <dbReference type="NCBI Taxonomy" id="2999067"/>
    <lineage>
        <taxon>Bacteria</taxon>
        <taxon>Pseudomonadati</taxon>
        <taxon>Bacteroidota</taxon>
        <taxon>Cytophagia</taxon>
        <taxon>Cytophagales</taxon>
        <taxon>Hymenobacteraceae</taxon>
        <taxon>Hymenobacter</taxon>
    </lineage>
</organism>
<keyword evidence="2" id="KW-1185">Reference proteome</keyword>
<evidence type="ECO:0008006" key="3">
    <source>
        <dbReference type="Google" id="ProtNLM"/>
    </source>
</evidence>
<gene>
    <name evidence="1" type="ORF">O3303_06255</name>
</gene>
<dbReference type="EMBL" id="CP114767">
    <property type="protein sequence ID" value="WBA43162.1"/>
    <property type="molecule type" value="Genomic_DNA"/>
</dbReference>
<evidence type="ECO:0000313" key="1">
    <source>
        <dbReference type="EMBL" id="WBA43162.1"/>
    </source>
</evidence>
<sequence>MARTLIQTYCVNQPDNSVFKTDVYYTTGRSQQGLNATDTVTVSAFSCNYFVLAEGTILESYCVTVNGVGKRREITMGAGGAFYPVDVDSRECDGTCDLFTPEAFALPTTTTTSADGLIRVEASSSFPPVQCYIATLGAPTETVLVNPNYFAFTYRNVPQGTYSAQLQDAGNCQRNTNTVTVTAGNAPGTGGGGSSAVHWFKYEFVYNGRNPGALQGYAWDKTTKQGYTVAPITLTFPDFYQYTPRYRVGDIVLYGGTNAAGTNGESRWYFQALRDMQVTGSQKQPYPDPNGVQQGYWKQISFGPQDQVGYVKFRVTATSEPYPNPPDNFSPFFSSPAPVAGGYWYYEQGDIMRHDWAGFYKARTRLESRNFPTGVLPAPTIGGNNDYWEKVEGYDYFYYAIDESQVIDQYAIGSITRRVRFHTANPSIAGDTDRIIFDDSVPSVETNVGDLKVVDIIKNDIDEAGAENGSVWVTATSPSLPIRYHLRAGVRAGYVQDNATGIYENLYAGTYEMDIYDAQDRYVQATFTIEDRYRKRWKLLFDDEVGVPLEIFILERDWNGPETSVCGTDAPVMLSWDSGGSPAGYLPEAVGANLDFNVYTDLAQQFLDTIKKDDRNHRVDYYRDGRLQFRGYIDATSYTEKLLGAGQKVTITATDGLGQLKNTKFVNHLRERQVGRTSMLSIVLKCLSYCDVNLPVFCGVNLRDRLMAADADPLAEAYVHRNAYNKKDEKVIADEDIIDVRTVLDNLLRLFNAMMFQADGYWKIISLNEVYEGFETRVWSPAGQRLLNVDTGSVPLRILESKFATGERELYWINSSQTHTVVAAAQIGKAVVDLQLEENLFRNGDFVEWDGSNVRPLYWTMNGALATARAKGEKAKEYAVQFSGYSSAISPDNYLLSPPVPHLTGQDEDGMIIRFKAIVDPVTNNPEPVLVSLYFQVLCDGSPYGQPIEVELSSQDKWKEYSLPLLTGLPGTSVRVRLLAPVAVQGTGSVRVNSIAIAIQPGLVDWSEQKQDYFEVTNPVQTGIRLEDLQLVHADLPRLPGAAGQALPPKRMDVYAWRHAVSLVDFRATTGWKRPAYPAYTPLLDNAVQDRMALRAFPNSEVTGEVRGPGIDFLRIGLMLDMPEDIDGRFLVISCFKKERKGTAQITVRRLASGNYGDVEPELPDRVRSASKGTDQGYRISFKNGIEGYRIARQS</sequence>